<sequence>MERDGTKALRKYVEVSFSNFNTDKMKLIEEIAEVISIWLDNESDAQTIAKGIKEREALSTTGFGNGFAIPHGKIEGLESPILAVFKLEKEVEWDSLDDEAITQLFIILVPVDEAQDTHLALLSTLSYHLMDEEVQRKINEITENEEMKRFIEMIFKKGR</sequence>
<dbReference type="InterPro" id="IPR016152">
    <property type="entry name" value="PTrfase/Anion_transptr"/>
</dbReference>
<name>A0A1I4BD07_9LACT</name>
<keyword evidence="3" id="KW-1185">Reference proteome</keyword>
<protein>
    <submittedName>
        <fullName evidence="2">PTS IIA-like nitrogen-regulatory protein PtsN</fullName>
    </submittedName>
</protein>
<dbReference type="AlphaFoldDB" id="A0A1I4BD07"/>
<reference evidence="3" key="1">
    <citation type="submission" date="2016-10" db="EMBL/GenBank/DDBJ databases">
        <authorList>
            <person name="Varghese N."/>
            <person name="Submissions S."/>
        </authorList>
    </citation>
    <scope>NUCLEOTIDE SEQUENCE [LARGE SCALE GENOMIC DNA]</scope>
    <source>
        <strain evidence="3">DSM 16108</strain>
    </source>
</reference>
<evidence type="ECO:0000313" key="2">
    <source>
        <dbReference type="EMBL" id="SFK65959.1"/>
    </source>
</evidence>
<dbReference type="Gene3D" id="3.40.930.10">
    <property type="entry name" value="Mannitol-specific EII, Chain A"/>
    <property type="match status" value="1"/>
</dbReference>
<proteinExistence type="predicted"/>
<dbReference type="RefSeq" id="WP_091898607.1">
    <property type="nucleotide sequence ID" value="NZ_FOSJ01000067.1"/>
</dbReference>
<dbReference type="InterPro" id="IPR051541">
    <property type="entry name" value="PTS_SugarTrans_NitroReg"/>
</dbReference>
<dbReference type="PROSITE" id="PS51094">
    <property type="entry name" value="PTS_EIIA_TYPE_2"/>
    <property type="match status" value="1"/>
</dbReference>
<dbReference type="PANTHER" id="PTHR47738">
    <property type="entry name" value="PTS SYSTEM FRUCTOSE-LIKE EIIA COMPONENT-RELATED"/>
    <property type="match status" value="1"/>
</dbReference>
<evidence type="ECO:0000313" key="3">
    <source>
        <dbReference type="Proteomes" id="UP000199589"/>
    </source>
</evidence>
<dbReference type="CDD" id="cd00211">
    <property type="entry name" value="PTS_IIA_fru"/>
    <property type="match status" value="1"/>
</dbReference>
<accession>A0A1I4BD07</accession>
<feature type="domain" description="PTS EIIA type-2" evidence="1">
    <location>
        <begin position="6"/>
        <end position="154"/>
    </location>
</feature>
<gene>
    <name evidence="2" type="ORF">SAMN04488569_10678</name>
</gene>
<dbReference type="EMBL" id="FOSJ01000067">
    <property type="protein sequence ID" value="SFK65959.1"/>
    <property type="molecule type" value="Genomic_DNA"/>
</dbReference>
<dbReference type="InterPro" id="IPR002178">
    <property type="entry name" value="PTS_EIIA_type-2_dom"/>
</dbReference>
<dbReference type="Proteomes" id="UP000199589">
    <property type="component" value="Unassembled WGS sequence"/>
</dbReference>
<evidence type="ECO:0000259" key="1">
    <source>
        <dbReference type="PROSITE" id="PS51094"/>
    </source>
</evidence>
<dbReference type="OrthoDB" id="95460at2"/>
<dbReference type="Pfam" id="PF00359">
    <property type="entry name" value="PTS_EIIA_2"/>
    <property type="match status" value="1"/>
</dbReference>
<dbReference type="SUPFAM" id="SSF55804">
    <property type="entry name" value="Phoshotransferase/anion transport protein"/>
    <property type="match status" value="1"/>
</dbReference>
<dbReference type="PANTHER" id="PTHR47738:SF2">
    <property type="entry name" value="PTS SYSTEM FRUCTOSE-LIKE EIIA COMPONENT"/>
    <property type="match status" value="1"/>
</dbReference>
<organism evidence="2 3">
    <name type="scientific">Marinilactibacillus piezotolerans</name>
    <dbReference type="NCBI Taxonomy" id="258723"/>
    <lineage>
        <taxon>Bacteria</taxon>
        <taxon>Bacillati</taxon>
        <taxon>Bacillota</taxon>
        <taxon>Bacilli</taxon>
        <taxon>Lactobacillales</taxon>
        <taxon>Carnobacteriaceae</taxon>
        <taxon>Marinilactibacillus</taxon>
    </lineage>
</organism>